<evidence type="ECO:0000259" key="2">
    <source>
        <dbReference type="Pfam" id="PF03235"/>
    </source>
</evidence>
<accession>A0A7K3PIC7</accession>
<evidence type="ECO:0000313" key="4">
    <source>
        <dbReference type="Proteomes" id="UP000470446"/>
    </source>
</evidence>
<reference evidence="3 4" key="1">
    <citation type="submission" date="2020-01" db="EMBL/GenBank/DDBJ databases">
        <title>Insect and environment-associated Actinomycetes.</title>
        <authorList>
            <person name="Currrie C."/>
            <person name="Chevrette M."/>
            <person name="Carlson C."/>
            <person name="Stubbendieck R."/>
            <person name="Wendt-Pienkowski E."/>
        </authorList>
    </citation>
    <scope>NUCLEOTIDE SEQUENCE [LARGE SCALE GENOMIC DNA]</scope>
    <source>
        <strain evidence="3 4">SID14163</strain>
    </source>
</reference>
<dbReference type="AlphaFoldDB" id="A0A7K3PIC7"/>
<feature type="compositionally biased region" description="Acidic residues" evidence="1">
    <location>
        <begin position="1"/>
        <end position="10"/>
    </location>
</feature>
<proteinExistence type="predicted"/>
<dbReference type="InterPro" id="IPR004919">
    <property type="entry name" value="GmrSD_N"/>
</dbReference>
<dbReference type="Proteomes" id="UP000470446">
    <property type="component" value="Unassembled WGS sequence"/>
</dbReference>
<evidence type="ECO:0000256" key="1">
    <source>
        <dbReference type="SAM" id="MobiDB-lite"/>
    </source>
</evidence>
<evidence type="ECO:0000313" key="3">
    <source>
        <dbReference type="EMBL" id="NEB09623.1"/>
    </source>
</evidence>
<dbReference type="RefSeq" id="WP_164245218.1">
    <property type="nucleotide sequence ID" value="NZ_JAAGMA010000314.1"/>
</dbReference>
<name>A0A7K3PIC7_9ACTN</name>
<dbReference type="Pfam" id="PF03235">
    <property type="entry name" value="GmrSD_N"/>
    <property type="match status" value="1"/>
</dbReference>
<sequence>MAGLEDDETDPRDLLFDNPVEVGANGRPTGVEVELPADEPDRAGEPFDPDSVSIDILPVTVEELLDRLGRGALDLAPDFQRRAASMWGEVQQSRLIESMLLGIPLPPFFMAQQEGDAWSVVDGTQRLTALVRFMAPELVKAAPLALRGLDFLGQLDGKGYGELPGRLRIRLRETRIVVHLVRLGTPEAVKFNVFSRVNAAGLPLTRQEIRHAMIPGPARDFVADLAEEPAFGEATGFSVSNERMTDREMILRYLAFRLSPPDEYRQQDFDQFLNEAVHRVNGLTDDERAWEARQFREAMKCALAVFGRHAFRKSVGRRRKSPVNKALFEAVAVNLAGLEDHQRELLVTSRDTVRADLAYQLDADWNFARALSVATSDEENVRTRFRVVRQLFQGVLSGD</sequence>
<dbReference type="EMBL" id="JAAGMA010000314">
    <property type="protein sequence ID" value="NEB09623.1"/>
    <property type="molecule type" value="Genomic_DNA"/>
</dbReference>
<organism evidence="3 4">
    <name type="scientific">Streptomyces coelicoflavus</name>
    <dbReference type="NCBI Taxonomy" id="285562"/>
    <lineage>
        <taxon>Bacteria</taxon>
        <taxon>Bacillati</taxon>
        <taxon>Actinomycetota</taxon>
        <taxon>Actinomycetes</taxon>
        <taxon>Kitasatosporales</taxon>
        <taxon>Streptomycetaceae</taxon>
        <taxon>Streptomyces</taxon>
    </lineage>
</organism>
<dbReference type="PANTHER" id="PTHR39639">
    <property type="entry name" value="CHROMOSOME 16, WHOLE GENOME SHOTGUN SEQUENCE"/>
    <property type="match status" value="1"/>
</dbReference>
<feature type="domain" description="GmrSD restriction endonucleases N-terminal" evidence="2">
    <location>
        <begin position="62"/>
        <end position="213"/>
    </location>
</feature>
<protein>
    <submittedName>
        <fullName evidence="3">DUF262 domain-containing protein</fullName>
    </submittedName>
</protein>
<dbReference type="PANTHER" id="PTHR39639:SF1">
    <property type="entry name" value="DUF262 DOMAIN-CONTAINING PROTEIN"/>
    <property type="match status" value="1"/>
</dbReference>
<feature type="region of interest" description="Disordered" evidence="1">
    <location>
        <begin position="1"/>
        <end position="49"/>
    </location>
</feature>
<comment type="caution">
    <text evidence="3">The sequence shown here is derived from an EMBL/GenBank/DDBJ whole genome shotgun (WGS) entry which is preliminary data.</text>
</comment>
<gene>
    <name evidence="3" type="ORF">G3I32_12225</name>
</gene>